<evidence type="ECO:0000313" key="2">
    <source>
        <dbReference type="EMBL" id="SDI00487.1"/>
    </source>
</evidence>
<reference evidence="3" key="1">
    <citation type="submission" date="2016-10" db="EMBL/GenBank/DDBJ databases">
        <authorList>
            <person name="Varghese N."/>
            <person name="Submissions S."/>
        </authorList>
    </citation>
    <scope>NUCLEOTIDE SEQUENCE [LARGE SCALE GENOMIC DNA]</scope>
    <source>
        <strain evidence="3">DSM 23313</strain>
    </source>
</reference>
<gene>
    <name evidence="2" type="ORF">SAMN05421818_1381</name>
</gene>
<dbReference type="InterPro" id="IPR010870">
    <property type="entry name" value="Porin_O/P"/>
</dbReference>
<name>A0A1G8H1H4_9FLAO</name>
<dbReference type="STRING" id="702745.SAMN05421818_1381"/>
<evidence type="ECO:0000256" key="1">
    <source>
        <dbReference type="SAM" id="SignalP"/>
    </source>
</evidence>
<keyword evidence="1" id="KW-0732">Signal</keyword>
<protein>
    <submittedName>
        <fullName evidence="2">Phosphate-selective porin O and P</fullName>
    </submittedName>
</protein>
<dbReference type="RefSeq" id="WP_090410478.1">
    <property type="nucleotide sequence ID" value="NZ_FNDQ01000038.1"/>
</dbReference>
<dbReference type="Proteomes" id="UP000243588">
    <property type="component" value="Unassembled WGS sequence"/>
</dbReference>
<dbReference type="Pfam" id="PF07396">
    <property type="entry name" value="Porin_O_P"/>
    <property type="match status" value="1"/>
</dbReference>
<keyword evidence="3" id="KW-1185">Reference proteome</keyword>
<dbReference type="AlphaFoldDB" id="A0A1G8H1H4"/>
<dbReference type="EMBL" id="FNDQ01000038">
    <property type="protein sequence ID" value="SDI00487.1"/>
    <property type="molecule type" value="Genomic_DNA"/>
</dbReference>
<organism evidence="2 3">
    <name type="scientific">Myroides phaeus</name>
    <dbReference type="NCBI Taxonomy" id="702745"/>
    <lineage>
        <taxon>Bacteria</taxon>
        <taxon>Pseudomonadati</taxon>
        <taxon>Bacteroidota</taxon>
        <taxon>Flavobacteriia</taxon>
        <taxon>Flavobacteriales</taxon>
        <taxon>Flavobacteriaceae</taxon>
        <taxon>Myroides</taxon>
    </lineage>
</organism>
<feature type="chain" id="PRO_5017423368" evidence="1">
    <location>
        <begin position="19"/>
        <end position="390"/>
    </location>
</feature>
<feature type="signal peptide" evidence="1">
    <location>
        <begin position="1"/>
        <end position="18"/>
    </location>
</feature>
<sequence>MKKSLFFLLILMQSGMFAQSQQTSSDTISKPIISVGKQSLLNNVDVIMNMRFAYDTYFQDGTHTNSEFNNNQVRLEIKGKIHDKVYFRFRDRYTKDPNVGSRDHISRGTDLAFIGVELSPKTQLNLGKMSADWGGFEFDLNPIDILEYNDILEYADNFLTGAGITHQVSPNHGFGLQVLNSRTQNFEDLYNGTLPEHIEKSKMHLAYIGTWRGSFFDGKLETLYSYSYFQEAKNKAMNYYALGHKYQNNNLTLMYDFKYSHEAIDRKGIVTGLLESQSDYTAQSVSYMENWLRMEYLVAPKVNLSMTLMASNAYGKDVKADNSGTDLLRTSYGFIPSVQYLPFKDMNIRFFVSYVGRYYNYSSYAKDNLGLENYNTGRLSVGFIAPLLIL</sequence>
<proteinExistence type="predicted"/>
<evidence type="ECO:0000313" key="3">
    <source>
        <dbReference type="Proteomes" id="UP000243588"/>
    </source>
</evidence>
<accession>A0A1G8H1H4</accession>